<dbReference type="HAMAP" id="MF_00416">
    <property type="entry name" value="FlgI"/>
    <property type="match status" value="1"/>
</dbReference>
<keyword evidence="5 6" id="KW-0975">Bacterial flagellum</keyword>
<evidence type="ECO:0000256" key="2">
    <source>
        <dbReference type="ARBA" id="ARBA00004117"/>
    </source>
</evidence>
<dbReference type="Pfam" id="PF02119">
    <property type="entry name" value="FlgI"/>
    <property type="match status" value="1"/>
</dbReference>
<accession>A0ABV7HUU7</accession>
<name>A0ABV7HUU7_9GAMM</name>
<evidence type="ECO:0000256" key="4">
    <source>
        <dbReference type="ARBA" id="ARBA00022729"/>
    </source>
</evidence>
<keyword evidence="7" id="KW-0282">Flagellum</keyword>
<dbReference type="InterPro" id="IPR001782">
    <property type="entry name" value="Flag_FlgI"/>
</dbReference>
<dbReference type="PANTHER" id="PTHR30381:SF0">
    <property type="entry name" value="FLAGELLAR P-RING PROTEIN"/>
    <property type="match status" value="1"/>
</dbReference>
<comment type="function">
    <text evidence="1 6">Assembles around the rod to form the L-ring and probably protects the motor/basal body from shearing forces during rotation.</text>
</comment>
<evidence type="ECO:0000256" key="3">
    <source>
        <dbReference type="ARBA" id="ARBA00008994"/>
    </source>
</evidence>
<gene>
    <name evidence="6" type="primary">flgI</name>
    <name evidence="7" type="ORF">ACFOEB_08005</name>
</gene>
<dbReference type="PRINTS" id="PR01010">
    <property type="entry name" value="FLGPRINGFLGI"/>
</dbReference>
<dbReference type="EMBL" id="JBHRTL010000006">
    <property type="protein sequence ID" value="MFC3155142.1"/>
    <property type="molecule type" value="Genomic_DNA"/>
</dbReference>
<dbReference type="PANTHER" id="PTHR30381">
    <property type="entry name" value="FLAGELLAR P-RING PERIPLASMIC PROTEIN FLGI"/>
    <property type="match status" value="1"/>
</dbReference>
<evidence type="ECO:0000313" key="8">
    <source>
        <dbReference type="Proteomes" id="UP001595548"/>
    </source>
</evidence>
<dbReference type="NCBIfam" id="NF003676">
    <property type="entry name" value="PRK05303.1"/>
    <property type="match status" value="1"/>
</dbReference>
<feature type="signal peptide" evidence="6">
    <location>
        <begin position="1"/>
        <end position="24"/>
    </location>
</feature>
<keyword evidence="7" id="KW-0969">Cilium</keyword>
<comment type="subcellular location">
    <subcellularLocation>
        <location evidence="2 6">Bacterial flagellum basal body</location>
    </subcellularLocation>
</comment>
<reference evidence="8" key="1">
    <citation type="journal article" date="2019" name="Int. J. Syst. Evol. Microbiol.">
        <title>The Global Catalogue of Microorganisms (GCM) 10K type strain sequencing project: providing services to taxonomists for standard genome sequencing and annotation.</title>
        <authorList>
            <consortium name="The Broad Institute Genomics Platform"/>
            <consortium name="The Broad Institute Genome Sequencing Center for Infectious Disease"/>
            <person name="Wu L."/>
            <person name="Ma J."/>
        </authorList>
    </citation>
    <scope>NUCLEOTIDE SEQUENCE [LARGE SCALE GENOMIC DNA]</scope>
    <source>
        <strain evidence="8">KCTC 52141</strain>
    </source>
</reference>
<dbReference type="RefSeq" id="WP_382415697.1">
    <property type="nucleotide sequence ID" value="NZ_AP031500.1"/>
</dbReference>
<evidence type="ECO:0000256" key="5">
    <source>
        <dbReference type="ARBA" id="ARBA00023143"/>
    </source>
</evidence>
<feature type="chain" id="PRO_5044937743" description="Flagellar P-ring protein" evidence="6">
    <location>
        <begin position="25"/>
        <end position="370"/>
    </location>
</feature>
<comment type="subunit">
    <text evidence="6">The basal body constitutes a major portion of the flagellar organelle and consists of four rings (L,P,S, and M) mounted on a central rod.</text>
</comment>
<comment type="similarity">
    <text evidence="3 6">Belongs to the FlgI family.</text>
</comment>
<dbReference type="Proteomes" id="UP001595548">
    <property type="component" value="Unassembled WGS sequence"/>
</dbReference>
<organism evidence="7 8">
    <name type="scientific">Gilvimarinus japonicus</name>
    <dbReference type="NCBI Taxonomy" id="1796469"/>
    <lineage>
        <taxon>Bacteria</taxon>
        <taxon>Pseudomonadati</taxon>
        <taxon>Pseudomonadota</taxon>
        <taxon>Gammaproteobacteria</taxon>
        <taxon>Cellvibrionales</taxon>
        <taxon>Cellvibrionaceae</taxon>
        <taxon>Gilvimarinus</taxon>
    </lineage>
</organism>
<evidence type="ECO:0000313" key="7">
    <source>
        <dbReference type="EMBL" id="MFC3155142.1"/>
    </source>
</evidence>
<sequence length="370" mass="38413" precursor="true">MKTLLGLLLSSFFTALLLSAGASAERVKDIASVAGVRSNQLIGYGLVVGLDGTGDQTTQSPFTTQSFSNMLKQFGINVPEGTRMQMKNVAAVMIHADLPAFAKPGQAIDITVSSVSNAKSLRGGTLLMSKLKGIDGNTYAVAQGSLVVGGFGVEAGDGSNITVNVPSVGRIPNGATVERSVPNNFTGNQPIVFNLNRADFTTANRLATAINEMLGPDVAAAIDAVSVAVKAPQDPAHRVDFMALLENIEVKPGEEAARVVINSRTGTIVVGQHVRVSPVAITHGSLTVSISEDYDVSQPGAFAQGQTAITPNSAIDVEEETNPMFKFAPGSTLEDIVRSVNNVGASPADLMAILEALKQSGALNAELLVI</sequence>
<proteinExistence type="inferred from homology"/>
<comment type="caution">
    <text evidence="7">The sequence shown here is derived from an EMBL/GenBank/DDBJ whole genome shotgun (WGS) entry which is preliminary data.</text>
</comment>
<keyword evidence="7" id="KW-0966">Cell projection</keyword>
<keyword evidence="8" id="KW-1185">Reference proteome</keyword>
<evidence type="ECO:0000256" key="6">
    <source>
        <dbReference type="HAMAP-Rule" id="MF_00416"/>
    </source>
</evidence>
<keyword evidence="4 6" id="KW-0732">Signal</keyword>
<evidence type="ECO:0000256" key="1">
    <source>
        <dbReference type="ARBA" id="ARBA00002591"/>
    </source>
</evidence>
<protein>
    <recommendedName>
        <fullName evidence="6">Flagellar P-ring protein</fullName>
    </recommendedName>
    <alternativeName>
        <fullName evidence="6">Basal body P-ring protein</fullName>
    </alternativeName>
</protein>